<dbReference type="PANTHER" id="PTHR16515">
    <property type="entry name" value="PR DOMAIN ZINC FINGER PROTEIN"/>
    <property type="match status" value="1"/>
</dbReference>
<gene>
    <name evidence="12" type="ORF">SPAPADRAFT_51666</name>
</gene>
<dbReference type="GO" id="GO:0008270">
    <property type="term" value="F:zinc ion binding"/>
    <property type="evidence" value="ECO:0007669"/>
    <property type="project" value="UniProtKB-KW"/>
</dbReference>
<comment type="subcellular location">
    <subcellularLocation>
        <location evidence="1">Nucleus</location>
    </subcellularLocation>
</comment>
<dbReference type="KEGG" id="spaa:SPAPADRAFT_51666"/>
<dbReference type="FunFam" id="3.30.160.60:FF:000146">
    <property type="entry name" value="C2H2 type zinc finger protein"/>
    <property type="match status" value="1"/>
</dbReference>
<reference evidence="12 13" key="1">
    <citation type="journal article" date="2011" name="Proc. Natl. Acad. Sci. U.S.A.">
        <title>Comparative genomics of xylose-fermenting fungi for enhanced biofuel production.</title>
        <authorList>
            <person name="Wohlbach D.J."/>
            <person name="Kuo A."/>
            <person name="Sato T.K."/>
            <person name="Potts K.M."/>
            <person name="Salamov A.A."/>
            <person name="LaButti K.M."/>
            <person name="Sun H."/>
            <person name="Clum A."/>
            <person name="Pangilinan J.L."/>
            <person name="Lindquist E.A."/>
            <person name="Lucas S."/>
            <person name="Lapidus A."/>
            <person name="Jin M."/>
            <person name="Gunawan C."/>
            <person name="Balan V."/>
            <person name="Dale B.E."/>
            <person name="Jeffries T.W."/>
            <person name="Zinkel R."/>
            <person name="Barry K.W."/>
            <person name="Grigoriev I.V."/>
            <person name="Gasch A.P."/>
        </authorList>
    </citation>
    <scope>NUCLEOTIDE SEQUENCE [LARGE SCALE GENOMIC DNA]</scope>
    <source>
        <strain evidence="13">NRRL Y-27907 / 11-Y1</strain>
    </source>
</reference>
<feature type="region of interest" description="Disordered" evidence="10">
    <location>
        <begin position="615"/>
        <end position="651"/>
    </location>
</feature>
<accession>G3AR19</accession>
<evidence type="ECO:0000256" key="1">
    <source>
        <dbReference type="ARBA" id="ARBA00004123"/>
    </source>
</evidence>
<protein>
    <recommendedName>
        <fullName evidence="11">C2H2-type domain-containing protein</fullName>
    </recommendedName>
</protein>
<dbReference type="InterPro" id="IPR050331">
    <property type="entry name" value="Zinc_finger"/>
</dbReference>
<keyword evidence="4 9" id="KW-0863">Zinc-finger</keyword>
<dbReference type="GO" id="GO:0071468">
    <property type="term" value="P:cellular response to acidic pH"/>
    <property type="evidence" value="ECO:0007669"/>
    <property type="project" value="UniProtKB-ARBA"/>
</dbReference>
<dbReference type="HOGENOM" id="CLU_016101_0_0_1"/>
<dbReference type="FunFam" id="3.30.160.60:FF:000181">
    <property type="entry name" value="C2H2 type zinc finger protein"/>
    <property type="match status" value="1"/>
</dbReference>
<name>G3AR19_SPAPN</name>
<dbReference type="SUPFAM" id="SSF57667">
    <property type="entry name" value="beta-beta-alpha zinc fingers"/>
    <property type="match status" value="1"/>
</dbReference>
<dbReference type="GO" id="GO:0005634">
    <property type="term" value="C:nucleus"/>
    <property type="evidence" value="ECO:0007669"/>
    <property type="project" value="UniProtKB-SubCell"/>
</dbReference>
<feature type="compositionally biased region" description="Low complexity" evidence="10">
    <location>
        <begin position="393"/>
        <end position="407"/>
    </location>
</feature>
<sequence>MSSQPYSDKVEDQQLYDILNISPPTITIKPTGTSDSLTNAFNEIFDTTRIDYSQQPQEYGEVNSNKQHTERHGIQAYVSDQQKMHTEESIQQHNLESFEPPSAPVRNLDHDPLPDFTPDAKMYDEASDISLQNVNPQFNSNSTSNEYLSPISQFTNQFPHLQQSESQQNDYLQVKDDLLHPRSPAHSTHSVYSDTSSHPASPYISPMSQFGSSHNLAIPPQANRDSFSDIGTNNNVPQNNFIPDQYLESAAAAANFEIALGESISSTNLANLDSMDNTKWQPSIQQQEIQQEFQQLSMRVQQQHQQQSNQPYEDYNTSQNLDFDILVTPPLQNKLTQPFDTVSTAATNNSNYQPNPLTELNLNQLHDQGDSSGIRISINQAPEIVAARTPSLFSNSSANSSVRNLNADDSANTTKSNNLIPNSELMSPSGSSANSDNHLLDPDYQNIKRGRRKSHSMKSTSPKPSRSPARKYVESDEEEEYDEHEEKIAREKMLELASLNQSSKRVQKHPSVYACHLCDKRFTRPYNLKSHLRTHTDERPFICTQCGKAFARQHDRKRHEDLHSGEKKFQCRGFLKDGTQYGCGRKFARADALRRHFQTEAGKECIRVLIEEEEAEKRKRGDTGEVDVNMDDFLSPSSGVPVPQLEISPPE</sequence>
<proteinExistence type="predicted"/>
<evidence type="ECO:0000256" key="5">
    <source>
        <dbReference type="ARBA" id="ARBA00022833"/>
    </source>
</evidence>
<dbReference type="OMA" id="PSLYACH"/>
<dbReference type="GO" id="GO:0006357">
    <property type="term" value="P:regulation of transcription by RNA polymerase II"/>
    <property type="evidence" value="ECO:0007669"/>
    <property type="project" value="UniProtKB-ARBA"/>
</dbReference>
<keyword evidence="7" id="KW-0804">Transcription</keyword>
<feature type="domain" description="C2H2-type" evidence="11">
    <location>
        <begin position="513"/>
        <end position="540"/>
    </location>
</feature>
<dbReference type="RefSeq" id="XP_007376458.1">
    <property type="nucleotide sequence ID" value="XM_007376396.1"/>
</dbReference>
<keyword evidence="5" id="KW-0862">Zinc</keyword>
<feature type="region of interest" description="Disordered" evidence="10">
    <location>
        <begin position="180"/>
        <end position="236"/>
    </location>
</feature>
<keyword evidence="6" id="KW-0805">Transcription regulation</keyword>
<dbReference type="SMART" id="SM00355">
    <property type="entry name" value="ZnF_C2H2"/>
    <property type="match status" value="2"/>
</dbReference>
<dbReference type="GO" id="GO:0071248">
    <property type="term" value="P:cellular response to metal ion"/>
    <property type="evidence" value="ECO:0007669"/>
    <property type="project" value="UniProtKB-ARBA"/>
</dbReference>
<evidence type="ECO:0000256" key="9">
    <source>
        <dbReference type="PROSITE-ProRule" id="PRU00042"/>
    </source>
</evidence>
<dbReference type="InterPro" id="IPR036236">
    <property type="entry name" value="Znf_C2H2_sf"/>
</dbReference>
<dbReference type="PROSITE" id="PS50157">
    <property type="entry name" value="ZINC_FINGER_C2H2_2"/>
    <property type="match status" value="3"/>
</dbReference>
<keyword evidence="2" id="KW-0479">Metal-binding</keyword>
<evidence type="ECO:0000256" key="6">
    <source>
        <dbReference type="ARBA" id="ARBA00023015"/>
    </source>
</evidence>
<feature type="region of interest" description="Disordered" evidence="10">
    <location>
        <begin position="393"/>
        <end position="483"/>
    </location>
</feature>
<dbReference type="OrthoDB" id="8117402at2759"/>
<dbReference type="STRING" id="619300.G3AR19"/>
<evidence type="ECO:0000256" key="3">
    <source>
        <dbReference type="ARBA" id="ARBA00022737"/>
    </source>
</evidence>
<dbReference type="Pfam" id="PF00096">
    <property type="entry name" value="zf-C2H2"/>
    <property type="match status" value="2"/>
</dbReference>
<feature type="compositionally biased region" description="Polar residues" evidence="10">
    <location>
        <begin position="223"/>
        <end position="236"/>
    </location>
</feature>
<dbReference type="PROSITE" id="PS00028">
    <property type="entry name" value="ZINC_FINGER_C2H2_1"/>
    <property type="match status" value="2"/>
</dbReference>
<evidence type="ECO:0000256" key="8">
    <source>
        <dbReference type="ARBA" id="ARBA00023242"/>
    </source>
</evidence>
<dbReference type="eggNOG" id="KOG1721">
    <property type="taxonomic scope" value="Eukaryota"/>
</dbReference>
<dbReference type="AlphaFoldDB" id="G3AR19"/>
<evidence type="ECO:0000256" key="7">
    <source>
        <dbReference type="ARBA" id="ARBA00023163"/>
    </source>
</evidence>
<dbReference type="InParanoid" id="G3AR19"/>
<organism evidence="13">
    <name type="scientific">Spathaspora passalidarum (strain NRRL Y-27907 / 11-Y1)</name>
    <dbReference type="NCBI Taxonomy" id="619300"/>
    <lineage>
        <taxon>Eukaryota</taxon>
        <taxon>Fungi</taxon>
        <taxon>Dikarya</taxon>
        <taxon>Ascomycota</taxon>
        <taxon>Saccharomycotina</taxon>
        <taxon>Pichiomycetes</taxon>
        <taxon>Debaryomycetaceae</taxon>
        <taxon>Spathaspora</taxon>
    </lineage>
</organism>
<keyword evidence="8" id="KW-0539">Nucleus</keyword>
<evidence type="ECO:0000256" key="10">
    <source>
        <dbReference type="SAM" id="MobiDB-lite"/>
    </source>
</evidence>
<dbReference type="PANTHER" id="PTHR16515:SF49">
    <property type="entry name" value="GASTRULA ZINC FINGER PROTEIN XLCGF49.1-LIKE-RELATED"/>
    <property type="match status" value="1"/>
</dbReference>
<keyword evidence="13" id="KW-1185">Reference proteome</keyword>
<feature type="compositionally biased region" description="Polar residues" evidence="10">
    <location>
        <begin position="206"/>
        <end position="215"/>
    </location>
</feature>
<feature type="domain" description="C2H2-type" evidence="11">
    <location>
        <begin position="569"/>
        <end position="605"/>
    </location>
</feature>
<dbReference type="Gene3D" id="3.30.160.60">
    <property type="entry name" value="Classic Zinc Finger"/>
    <property type="match status" value="3"/>
</dbReference>
<dbReference type="GeneID" id="18871581"/>
<dbReference type="InterPro" id="IPR013087">
    <property type="entry name" value="Znf_C2H2_type"/>
</dbReference>
<evidence type="ECO:0000256" key="2">
    <source>
        <dbReference type="ARBA" id="ARBA00022723"/>
    </source>
</evidence>
<feature type="compositionally biased region" description="Polar residues" evidence="10">
    <location>
        <begin position="409"/>
        <end position="437"/>
    </location>
</feature>
<dbReference type="EMBL" id="GL996503">
    <property type="protein sequence ID" value="EGW31680.1"/>
    <property type="molecule type" value="Genomic_DNA"/>
</dbReference>
<keyword evidence="3" id="KW-0677">Repeat</keyword>
<evidence type="ECO:0000256" key="4">
    <source>
        <dbReference type="ARBA" id="ARBA00022771"/>
    </source>
</evidence>
<dbReference type="Proteomes" id="UP000000709">
    <property type="component" value="Unassembled WGS sequence"/>
</dbReference>
<evidence type="ECO:0000313" key="12">
    <source>
        <dbReference type="EMBL" id="EGW31680.1"/>
    </source>
</evidence>
<evidence type="ECO:0000313" key="13">
    <source>
        <dbReference type="Proteomes" id="UP000000709"/>
    </source>
</evidence>
<evidence type="ECO:0000259" key="11">
    <source>
        <dbReference type="PROSITE" id="PS50157"/>
    </source>
</evidence>
<feature type="domain" description="C2H2-type" evidence="11">
    <location>
        <begin position="541"/>
        <end position="568"/>
    </location>
</feature>
<feature type="compositionally biased region" description="Polar residues" evidence="10">
    <location>
        <begin position="185"/>
        <end position="199"/>
    </location>
</feature>